<proteinExistence type="predicted"/>
<gene>
    <name evidence="1" type="ORF">QFC21_004091</name>
</gene>
<accession>A0ACC2VK91</accession>
<evidence type="ECO:0000313" key="2">
    <source>
        <dbReference type="Proteomes" id="UP001227268"/>
    </source>
</evidence>
<keyword evidence="2" id="KW-1185">Reference proteome</keyword>
<evidence type="ECO:0000313" key="1">
    <source>
        <dbReference type="EMBL" id="KAJ9099211.1"/>
    </source>
</evidence>
<comment type="caution">
    <text evidence="1">The sequence shown here is derived from an EMBL/GenBank/DDBJ whole genome shotgun (WGS) entry which is preliminary data.</text>
</comment>
<dbReference type="EMBL" id="JASBWT010000013">
    <property type="protein sequence ID" value="KAJ9099211.1"/>
    <property type="molecule type" value="Genomic_DNA"/>
</dbReference>
<protein>
    <submittedName>
        <fullName evidence="1">Uncharacterized protein</fullName>
    </submittedName>
</protein>
<organism evidence="1 2">
    <name type="scientific">Naganishia friedmannii</name>
    <dbReference type="NCBI Taxonomy" id="89922"/>
    <lineage>
        <taxon>Eukaryota</taxon>
        <taxon>Fungi</taxon>
        <taxon>Dikarya</taxon>
        <taxon>Basidiomycota</taxon>
        <taxon>Agaricomycotina</taxon>
        <taxon>Tremellomycetes</taxon>
        <taxon>Filobasidiales</taxon>
        <taxon>Filobasidiaceae</taxon>
        <taxon>Naganishia</taxon>
    </lineage>
</organism>
<sequence>MTSTAADIAKFNVSPMMLAVQVVMLGWWIVDNRVEPREVVRSMTAKVEVNLTTADVALPQSNLQERLDERVLSADIALSIERPIGIPIDAKKSGKSSARSKRDVPSPALPSPSFGEQQTATEPKGKEDLVKRALWKRDVDDAHSECSSSSASSYSSSGSLSNDEESIYSDSSAAPKEMSISAKVAAQVPKSQVPLPLQAAAFLSGKDNPEKTLSTPDTPASASVEDTQLQQKSTALMMPIKIVATDNDPGPKVADDSIALLPVATHSEPSQRASKIIAQLDSLLFDELENLAMLSPADTEVMNSATSRLLSASPLTPRVAALERKRGVDLVEMEQTRQIGERQISNENPVSPLKVSMEILRTLTSEKLTRSRFVCANKTGKRNTPSIELDDLLATRMSDLFPSSIKSSMHPELAPGARTPALHIK</sequence>
<dbReference type="Proteomes" id="UP001227268">
    <property type="component" value="Unassembled WGS sequence"/>
</dbReference>
<reference evidence="1" key="1">
    <citation type="submission" date="2023-04" db="EMBL/GenBank/DDBJ databases">
        <title>Draft Genome sequencing of Naganishia species isolated from polar environments using Oxford Nanopore Technology.</title>
        <authorList>
            <person name="Leo P."/>
            <person name="Venkateswaran K."/>
        </authorList>
    </citation>
    <scope>NUCLEOTIDE SEQUENCE</scope>
    <source>
        <strain evidence="1">MNA-CCFEE 5423</strain>
    </source>
</reference>
<name>A0ACC2VK91_9TREE</name>